<dbReference type="GO" id="GO:0042597">
    <property type="term" value="C:periplasmic space"/>
    <property type="evidence" value="ECO:0007669"/>
    <property type="project" value="UniProtKB-SubCell"/>
</dbReference>
<organism evidence="3 4">
    <name type="scientific">Herbaspirillum rubrisubalbicans Os34</name>
    <dbReference type="NCBI Taxonomy" id="1235827"/>
    <lineage>
        <taxon>Bacteria</taxon>
        <taxon>Pseudomonadati</taxon>
        <taxon>Pseudomonadota</taxon>
        <taxon>Betaproteobacteria</taxon>
        <taxon>Burkholderiales</taxon>
        <taxon>Oxalobacteraceae</taxon>
        <taxon>Herbaspirillum</taxon>
    </lineage>
</organism>
<gene>
    <name evidence="3" type="ORF">C798_15825</name>
</gene>
<keyword evidence="2" id="KW-0732">Signal</keyword>
<dbReference type="SUPFAM" id="SSF49464">
    <property type="entry name" value="Carboxypeptidase regulatory domain-like"/>
    <property type="match status" value="1"/>
</dbReference>
<dbReference type="CDD" id="cd04221">
    <property type="entry name" value="MauL"/>
    <property type="match status" value="1"/>
</dbReference>
<dbReference type="InterPro" id="IPR008969">
    <property type="entry name" value="CarboxyPept-like_regulatory"/>
</dbReference>
<evidence type="ECO:0000313" key="4">
    <source>
        <dbReference type="Proteomes" id="UP000501648"/>
    </source>
</evidence>
<dbReference type="RefSeq" id="WP_017450278.1">
    <property type="nucleotide sequence ID" value="NZ_CP008956.1"/>
</dbReference>
<proteinExistence type="predicted"/>
<feature type="signal peptide" evidence="2">
    <location>
        <begin position="1"/>
        <end position="46"/>
    </location>
</feature>
<dbReference type="Proteomes" id="UP000501648">
    <property type="component" value="Chromosome"/>
</dbReference>
<dbReference type="SUPFAM" id="SSF49503">
    <property type="entry name" value="Cupredoxins"/>
    <property type="match status" value="1"/>
</dbReference>
<evidence type="ECO:0000256" key="2">
    <source>
        <dbReference type="SAM" id="SignalP"/>
    </source>
</evidence>
<comment type="subcellular location">
    <subcellularLocation>
        <location evidence="1">Periplasm</location>
    </subcellularLocation>
</comment>
<sequence length="228" mass="24709">MICLPCINVLEPIFSDSNMQKKKMRRTVAKSVFLIWATAWSLGAQAAAVAVQVLDSTGQPLPNAAVYAEPAGGAAAPAKPPHQVEIEQKNKTFLPLVTVVQTGTPILFPNHDTVRHHVYSFSPAKTFELKLYSGVPGSPVLFDKPGTVVLGCNIHDEMVAYVQVVNTPYFGVTERSGAVRLESLPNGRYTLKAWYFTMGPNQAALEQPLEVQGDGRAVIKLNVKAVPL</sequence>
<dbReference type="EMBL" id="CP008956">
    <property type="protein sequence ID" value="QJQ01652.1"/>
    <property type="molecule type" value="Genomic_DNA"/>
</dbReference>
<dbReference type="Gene3D" id="2.60.40.420">
    <property type="entry name" value="Cupredoxins - blue copper proteins"/>
    <property type="match status" value="1"/>
</dbReference>
<feature type="chain" id="PRO_5026680699" evidence="2">
    <location>
        <begin position="47"/>
        <end position="228"/>
    </location>
</feature>
<name>A0A6M3ZVY7_9BURK</name>
<protein>
    <submittedName>
        <fullName evidence="3">Methylamine utilization protein</fullName>
    </submittedName>
</protein>
<dbReference type="AlphaFoldDB" id="A0A6M3ZVY7"/>
<evidence type="ECO:0000256" key="1">
    <source>
        <dbReference type="ARBA" id="ARBA00004418"/>
    </source>
</evidence>
<dbReference type="InterPro" id="IPR034242">
    <property type="entry name" value="MauL"/>
</dbReference>
<evidence type="ECO:0000313" key="3">
    <source>
        <dbReference type="EMBL" id="QJQ01652.1"/>
    </source>
</evidence>
<accession>A0A6M3ZVY7</accession>
<reference evidence="3 4" key="1">
    <citation type="journal article" date="2012" name="J. Bacteriol.">
        <title>Genome sequence of the pathogenic Herbaspirillum seropedicae strain Os34, isolated from rice roots.</title>
        <authorList>
            <person name="Ye W."/>
            <person name="Ye S."/>
            <person name="Liu J."/>
            <person name="Chang S."/>
            <person name="Chen M."/>
            <person name="Zhu B."/>
            <person name="Guo L."/>
            <person name="An Q."/>
        </authorList>
    </citation>
    <scope>NUCLEOTIDE SEQUENCE [LARGE SCALE GENOMIC DNA]</scope>
    <source>
        <strain evidence="3 4">Os34</strain>
    </source>
</reference>
<dbReference type="InterPro" id="IPR008972">
    <property type="entry name" value="Cupredoxin"/>
</dbReference>